<feature type="non-terminal residue" evidence="2">
    <location>
        <position position="1"/>
    </location>
</feature>
<protein>
    <submittedName>
        <fullName evidence="2">Uncharacterized protein</fullName>
    </submittedName>
</protein>
<dbReference type="AlphaFoldDB" id="A0A9P6SS47"/>
<reference evidence="2" key="1">
    <citation type="journal article" date="2020" name="Fungal Divers.">
        <title>Resolving the Mortierellaceae phylogeny through synthesis of multi-gene phylogenetics and phylogenomics.</title>
        <authorList>
            <person name="Vandepol N."/>
            <person name="Liber J."/>
            <person name="Desiro A."/>
            <person name="Na H."/>
            <person name="Kennedy M."/>
            <person name="Barry K."/>
            <person name="Grigoriev I.V."/>
            <person name="Miller A.N."/>
            <person name="O'Donnell K."/>
            <person name="Stajich J.E."/>
            <person name="Bonito G."/>
        </authorList>
    </citation>
    <scope>NUCLEOTIDE SEQUENCE</scope>
    <source>
        <strain evidence="2">MES-2147</strain>
    </source>
</reference>
<keyword evidence="3" id="KW-1185">Reference proteome</keyword>
<evidence type="ECO:0000256" key="1">
    <source>
        <dbReference type="SAM" id="MobiDB-lite"/>
    </source>
</evidence>
<feature type="compositionally biased region" description="Acidic residues" evidence="1">
    <location>
        <begin position="1"/>
        <end position="23"/>
    </location>
</feature>
<dbReference type="OrthoDB" id="2448801at2759"/>
<organism evidence="2 3">
    <name type="scientific">Modicella reniformis</name>
    <dbReference type="NCBI Taxonomy" id="1440133"/>
    <lineage>
        <taxon>Eukaryota</taxon>
        <taxon>Fungi</taxon>
        <taxon>Fungi incertae sedis</taxon>
        <taxon>Mucoromycota</taxon>
        <taxon>Mortierellomycotina</taxon>
        <taxon>Mortierellomycetes</taxon>
        <taxon>Mortierellales</taxon>
        <taxon>Mortierellaceae</taxon>
        <taxon>Modicella</taxon>
    </lineage>
</organism>
<sequence>DEDEDEDDDDHDGTEDQETEEEEMIRLGLHHHHRQYSSQQDPRPRPQTYYAYSDQQAQQLERFNSTTLEGYVHQYNDDDIPPPSYYSLIQQDQMNRSCRAAAAESVPIITQPAISMQRSSLVLHQLLDLLHQFEDHVQNQFKTPAFRSSSSCPSSSTMTSPHRQLWLNRNPQTVVSFAYVLIELEQTGLLPGAMCATWTGWNLHQQGQSTTTTTCTPASSSSSSSPSALTPVSCSNSVEMEGEQEFSMSEQDWLTMAGNASTQSHLAKALIALEQCCVYGMDQARWHGHCDTNDLNGHGRRRERWIAQVQSIITAFA</sequence>
<proteinExistence type="predicted"/>
<evidence type="ECO:0000313" key="3">
    <source>
        <dbReference type="Proteomes" id="UP000749646"/>
    </source>
</evidence>
<feature type="region of interest" description="Disordered" evidence="1">
    <location>
        <begin position="1"/>
        <end position="47"/>
    </location>
</feature>
<name>A0A9P6SS47_9FUNG</name>
<gene>
    <name evidence="2" type="ORF">BGZ65_009785</name>
</gene>
<comment type="caution">
    <text evidence="2">The sequence shown here is derived from an EMBL/GenBank/DDBJ whole genome shotgun (WGS) entry which is preliminary data.</text>
</comment>
<evidence type="ECO:0000313" key="2">
    <source>
        <dbReference type="EMBL" id="KAF9994580.1"/>
    </source>
</evidence>
<dbReference type="Proteomes" id="UP000749646">
    <property type="component" value="Unassembled WGS sequence"/>
</dbReference>
<feature type="region of interest" description="Disordered" evidence="1">
    <location>
        <begin position="209"/>
        <end position="233"/>
    </location>
</feature>
<accession>A0A9P6SS47</accession>
<dbReference type="EMBL" id="JAAAHW010001537">
    <property type="protein sequence ID" value="KAF9994580.1"/>
    <property type="molecule type" value="Genomic_DNA"/>
</dbReference>